<protein>
    <submittedName>
        <fullName evidence="2">Uncharacterized protein</fullName>
    </submittedName>
</protein>
<name>A0A2M8EXB7_9BACT</name>
<reference evidence="3" key="1">
    <citation type="submission" date="2017-09" db="EMBL/GenBank/DDBJ databases">
        <title>Depth-based differentiation of microbial function through sediment-hosted aquifers and enrichment of novel symbionts in the deep terrestrial subsurface.</title>
        <authorList>
            <person name="Probst A.J."/>
            <person name="Ladd B."/>
            <person name="Jarett J.K."/>
            <person name="Geller-Mcgrath D.E."/>
            <person name="Sieber C.M.K."/>
            <person name="Emerson J.B."/>
            <person name="Anantharaman K."/>
            <person name="Thomas B.C."/>
            <person name="Malmstrom R."/>
            <person name="Stieglmeier M."/>
            <person name="Klingl A."/>
            <person name="Woyke T."/>
            <person name="Ryan C.M."/>
            <person name="Banfield J.F."/>
        </authorList>
    </citation>
    <scope>NUCLEOTIDE SEQUENCE [LARGE SCALE GENOMIC DNA]</scope>
</reference>
<feature type="compositionally biased region" description="Basic and acidic residues" evidence="1">
    <location>
        <begin position="63"/>
        <end position="74"/>
    </location>
</feature>
<sequence length="86" mass="9760">MKKIPNSPCIRCGTERVVSKIWEEKVDDSVIVNTELVCPDVECQKKVNIMNKKSSDKYAAIKSRSEQRAVDRKAALNARKSKKNSH</sequence>
<proteinExistence type="predicted"/>
<dbReference type="AlphaFoldDB" id="A0A2M8EXB7"/>
<gene>
    <name evidence="2" type="ORF">CO051_05320</name>
</gene>
<evidence type="ECO:0000256" key="1">
    <source>
        <dbReference type="SAM" id="MobiDB-lite"/>
    </source>
</evidence>
<feature type="region of interest" description="Disordered" evidence="1">
    <location>
        <begin position="56"/>
        <end position="86"/>
    </location>
</feature>
<comment type="caution">
    <text evidence="2">The sequence shown here is derived from an EMBL/GenBank/DDBJ whole genome shotgun (WGS) entry which is preliminary data.</text>
</comment>
<accession>A0A2M8EXB7</accession>
<dbReference type="Proteomes" id="UP000231383">
    <property type="component" value="Unassembled WGS sequence"/>
</dbReference>
<organism evidence="2 3">
    <name type="scientific">Candidatus Roizmanbacteria bacterium CG_4_9_14_0_2_um_filter_39_13</name>
    <dbReference type="NCBI Taxonomy" id="1974839"/>
    <lineage>
        <taxon>Bacteria</taxon>
        <taxon>Candidatus Roizmaniibacteriota</taxon>
    </lineage>
</organism>
<dbReference type="EMBL" id="PFSC01000135">
    <property type="protein sequence ID" value="PJC30505.1"/>
    <property type="molecule type" value="Genomic_DNA"/>
</dbReference>
<evidence type="ECO:0000313" key="2">
    <source>
        <dbReference type="EMBL" id="PJC30505.1"/>
    </source>
</evidence>
<evidence type="ECO:0000313" key="3">
    <source>
        <dbReference type="Proteomes" id="UP000231383"/>
    </source>
</evidence>